<dbReference type="OrthoDB" id="3035230at2759"/>
<name>A8P5E0_COPC7</name>
<dbReference type="KEGG" id="cci:CC1G_05473"/>
<dbReference type="eggNOG" id="ENOG502S38H">
    <property type="taxonomic scope" value="Eukaryota"/>
</dbReference>
<protein>
    <submittedName>
        <fullName evidence="1">Uncharacterized protein</fullName>
    </submittedName>
</protein>
<dbReference type="EMBL" id="AACS02000011">
    <property type="protein sequence ID" value="EAU82851.1"/>
    <property type="molecule type" value="Genomic_DNA"/>
</dbReference>
<evidence type="ECO:0000313" key="1">
    <source>
        <dbReference type="EMBL" id="EAU82851.1"/>
    </source>
</evidence>
<dbReference type="GeneID" id="6015515"/>
<reference evidence="1 2" key="1">
    <citation type="journal article" date="2010" name="Proc. Natl. Acad. Sci. U.S.A.">
        <title>Insights into evolution of multicellular fungi from the assembled chromosomes of the mushroom Coprinopsis cinerea (Coprinus cinereus).</title>
        <authorList>
            <person name="Stajich J.E."/>
            <person name="Wilke S.K."/>
            <person name="Ahren D."/>
            <person name="Au C.H."/>
            <person name="Birren B.W."/>
            <person name="Borodovsky M."/>
            <person name="Burns C."/>
            <person name="Canback B."/>
            <person name="Casselton L.A."/>
            <person name="Cheng C.K."/>
            <person name="Deng J."/>
            <person name="Dietrich F.S."/>
            <person name="Fargo D.C."/>
            <person name="Farman M.L."/>
            <person name="Gathman A.C."/>
            <person name="Goldberg J."/>
            <person name="Guigo R."/>
            <person name="Hoegger P.J."/>
            <person name="Hooker J.B."/>
            <person name="Huggins A."/>
            <person name="James T.Y."/>
            <person name="Kamada T."/>
            <person name="Kilaru S."/>
            <person name="Kodira C."/>
            <person name="Kues U."/>
            <person name="Kupfer D."/>
            <person name="Kwan H.S."/>
            <person name="Lomsadze A."/>
            <person name="Li W."/>
            <person name="Lilly W.W."/>
            <person name="Ma L.J."/>
            <person name="Mackey A.J."/>
            <person name="Manning G."/>
            <person name="Martin F."/>
            <person name="Muraguchi H."/>
            <person name="Natvig D.O."/>
            <person name="Palmerini H."/>
            <person name="Ramesh M.A."/>
            <person name="Rehmeyer C.J."/>
            <person name="Roe B.A."/>
            <person name="Shenoy N."/>
            <person name="Stanke M."/>
            <person name="Ter-Hovhannisyan V."/>
            <person name="Tunlid A."/>
            <person name="Velagapudi R."/>
            <person name="Vision T.J."/>
            <person name="Zeng Q."/>
            <person name="Zolan M.E."/>
            <person name="Pukkila P.J."/>
        </authorList>
    </citation>
    <scope>NUCLEOTIDE SEQUENCE [LARGE SCALE GENOMIC DNA]</scope>
    <source>
        <strain evidence="2">Okayama-7 / 130 / ATCC MYA-4618 / FGSC 9003</strain>
    </source>
</reference>
<dbReference type="AlphaFoldDB" id="A8P5E0"/>
<keyword evidence="2" id="KW-1185">Reference proteome</keyword>
<dbReference type="RefSeq" id="XP_001838920.1">
    <property type="nucleotide sequence ID" value="XM_001838868.1"/>
</dbReference>
<gene>
    <name evidence="1" type="ORF">CC1G_05473</name>
</gene>
<comment type="caution">
    <text evidence="1">The sequence shown here is derived from an EMBL/GenBank/DDBJ whole genome shotgun (WGS) entry which is preliminary data.</text>
</comment>
<proteinExistence type="predicted"/>
<dbReference type="InParanoid" id="A8P5E0"/>
<organism evidence="1 2">
    <name type="scientific">Coprinopsis cinerea (strain Okayama-7 / 130 / ATCC MYA-4618 / FGSC 9003)</name>
    <name type="common">Inky cap fungus</name>
    <name type="synonym">Hormographiella aspergillata</name>
    <dbReference type="NCBI Taxonomy" id="240176"/>
    <lineage>
        <taxon>Eukaryota</taxon>
        <taxon>Fungi</taxon>
        <taxon>Dikarya</taxon>
        <taxon>Basidiomycota</taxon>
        <taxon>Agaricomycotina</taxon>
        <taxon>Agaricomycetes</taxon>
        <taxon>Agaricomycetidae</taxon>
        <taxon>Agaricales</taxon>
        <taxon>Agaricineae</taxon>
        <taxon>Psathyrellaceae</taxon>
        <taxon>Coprinopsis</taxon>
    </lineage>
</organism>
<dbReference type="Proteomes" id="UP000001861">
    <property type="component" value="Unassembled WGS sequence"/>
</dbReference>
<evidence type="ECO:0000313" key="2">
    <source>
        <dbReference type="Proteomes" id="UP000001861"/>
    </source>
</evidence>
<accession>A8P5E0</accession>
<dbReference type="VEuPathDB" id="FungiDB:CC1G_05473"/>
<sequence>MNPSIEDDYEIIDVQTRPPPAVAPREDKAFDDLLAAMQRTVRNSALERPIFHARLVESEANTSLFQIFLDNLPEAELRPHNCRACRRFIDKYGDLCVVNDDDGSLTPLLWPEDVTEIPQIYQNAVGAISSLFKGKVVYSNYVIRVDKHKQLGTLKAEDVEWWHFHVVLEDAPIRDDSGALPFDTAYEMLSRVLADNSLENINKAHSLIQNKLPYSTSHKPAISWLQKVAIKLHRLGMLGDRDSVSRRNLLHFHAREAWTGCLSSLRGGVIGELLGWVSEGLEYEMIERKWSALANPLNYLRPTATPSLRNIEAAEKALQQLGMTREDLRRYLLATDELPDKAILWKSESLWSAASQSNSAATTDEIFGSLKAQVQRKSAETTSGPGVGDNAPPTSISFRQFVRRVLPTISSLELHLGMYESATFFTRGSPGSKSPFVFDSMNRENTMSWYYWRSSKHVESANLKAGWNQVSAIATFPHVWDYLSPQEALEWDKSTEPEGREWIHSRHDVRYLFCLNGAMESDTMGLCLFPTTLKNEFHSIRKTIEAFSAAGRMEWPWNEKDGKVQVGGIAVGKEYWVERLVRVRTDKDIVTQYKITLFE</sequence>